<proteinExistence type="predicted"/>
<accession>A0A6G1DCL5</accession>
<evidence type="ECO:0000313" key="1">
    <source>
        <dbReference type="EMBL" id="KAF0910022.1"/>
    </source>
</evidence>
<dbReference type="Proteomes" id="UP000479710">
    <property type="component" value="Unassembled WGS sequence"/>
</dbReference>
<sequence>MGALGRPCRRVRRCTAQLISLACDDGCFDRLRKKMARLYFKSLLNTTDSESNQIVGEPATGGCVRLGNRDLAVAMWARAHSRTTTAPVTI</sequence>
<protein>
    <submittedName>
        <fullName evidence="1">Uncharacterized protein</fullName>
    </submittedName>
</protein>
<reference evidence="1 2" key="1">
    <citation type="submission" date="2019-11" db="EMBL/GenBank/DDBJ databases">
        <title>Whole genome sequence of Oryza granulata.</title>
        <authorList>
            <person name="Li W."/>
        </authorList>
    </citation>
    <scope>NUCLEOTIDE SEQUENCE [LARGE SCALE GENOMIC DNA]</scope>
    <source>
        <strain evidence="2">cv. Menghai</strain>
        <tissue evidence="1">Leaf</tissue>
    </source>
</reference>
<keyword evidence="2" id="KW-1185">Reference proteome</keyword>
<evidence type="ECO:0000313" key="2">
    <source>
        <dbReference type="Proteomes" id="UP000479710"/>
    </source>
</evidence>
<name>A0A6G1DCL5_9ORYZ</name>
<gene>
    <name evidence="1" type="ORF">E2562_001264</name>
</gene>
<dbReference type="EMBL" id="SPHZ02000006">
    <property type="protein sequence ID" value="KAF0910022.1"/>
    <property type="molecule type" value="Genomic_DNA"/>
</dbReference>
<dbReference type="AlphaFoldDB" id="A0A6G1DCL5"/>
<comment type="caution">
    <text evidence="1">The sequence shown here is derived from an EMBL/GenBank/DDBJ whole genome shotgun (WGS) entry which is preliminary data.</text>
</comment>
<organism evidence="1 2">
    <name type="scientific">Oryza meyeriana var. granulata</name>
    <dbReference type="NCBI Taxonomy" id="110450"/>
    <lineage>
        <taxon>Eukaryota</taxon>
        <taxon>Viridiplantae</taxon>
        <taxon>Streptophyta</taxon>
        <taxon>Embryophyta</taxon>
        <taxon>Tracheophyta</taxon>
        <taxon>Spermatophyta</taxon>
        <taxon>Magnoliopsida</taxon>
        <taxon>Liliopsida</taxon>
        <taxon>Poales</taxon>
        <taxon>Poaceae</taxon>
        <taxon>BOP clade</taxon>
        <taxon>Oryzoideae</taxon>
        <taxon>Oryzeae</taxon>
        <taxon>Oryzinae</taxon>
        <taxon>Oryza</taxon>
        <taxon>Oryza meyeriana</taxon>
    </lineage>
</organism>